<feature type="compositionally biased region" description="Pro residues" evidence="1">
    <location>
        <begin position="224"/>
        <end position="238"/>
    </location>
</feature>
<feature type="compositionally biased region" description="Basic and acidic residues" evidence="1">
    <location>
        <begin position="158"/>
        <end position="192"/>
    </location>
</feature>
<accession>A0A8H6B5M9</accession>
<keyword evidence="3" id="KW-1185">Reference proteome</keyword>
<reference evidence="2 3" key="1">
    <citation type="journal article" date="2020" name="Phytopathology">
        <title>A high-quality genome resource of Botrytis fragariae, a new and rapidly spreading fungal pathogen causing strawberry gray mold in the U.S.A.</title>
        <authorList>
            <person name="Wu Y."/>
            <person name="Saski C.A."/>
            <person name="Schnabel G."/>
            <person name="Xiao S."/>
            <person name="Hu M."/>
        </authorList>
    </citation>
    <scope>NUCLEOTIDE SEQUENCE [LARGE SCALE GENOMIC DNA]</scope>
    <source>
        <strain evidence="2 3">BVB16</strain>
    </source>
</reference>
<dbReference type="Proteomes" id="UP000531561">
    <property type="component" value="Unassembled WGS sequence"/>
</dbReference>
<organism evidence="2 3">
    <name type="scientific">Botrytis fragariae</name>
    <dbReference type="NCBI Taxonomy" id="1964551"/>
    <lineage>
        <taxon>Eukaryota</taxon>
        <taxon>Fungi</taxon>
        <taxon>Dikarya</taxon>
        <taxon>Ascomycota</taxon>
        <taxon>Pezizomycotina</taxon>
        <taxon>Leotiomycetes</taxon>
        <taxon>Helotiales</taxon>
        <taxon>Sclerotiniaceae</taxon>
        <taxon>Botrytis</taxon>
    </lineage>
</organism>
<evidence type="ECO:0000313" key="3">
    <source>
        <dbReference type="Proteomes" id="UP000531561"/>
    </source>
</evidence>
<name>A0A8H6B5M9_9HELO</name>
<protein>
    <submittedName>
        <fullName evidence="2">Uncharacterized protein</fullName>
    </submittedName>
</protein>
<dbReference type="EMBL" id="JABFCT010000001">
    <property type="protein sequence ID" value="KAF5879694.1"/>
    <property type="molecule type" value="Genomic_DNA"/>
</dbReference>
<dbReference type="GeneID" id="59260964"/>
<feature type="compositionally biased region" description="Polar residues" evidence="1">
    <location>
        <begin position="194"/>
        <end position="205"/>
    </location>
</feature>
<dbReference type="RefSeq" id="XP_037198638.1">
    <property type="nucleotide sequence ID" value="XM_037337272.1"/>
</dbReference>
<evidence type="ECO:0000313" key="2">
    <source>
        <dbReference type="EMBL" id="KAF5879694.1"/>
    </source>
</evidence>
<feature type="region of interest" description="Disordered" evidence="1">
    <location>
        <begin position="158"/>
        <end position="238"/>
    </location>
</feature>
<comment type="caution">
    <text evidence="2">The sequence shown here is derived from an EMBL/GenBank/DDBJ whole genome shotgun (WGS) entry which is preliminary data.</text>
</comment>
<gene>
    <name evidence="2" type="ORF">Bfra_006901</name>
</gene>
<sequence length="238" mass="27399">MPNIITRNCSSVGRDVRLPKCPNCKITYTLYNCGCYDMSHPTWGTGCSTCVQWRPKDLKPEPTSIPRIIANVRKATCGNEDCVRISKLPTCTDKRGLCTTRFCIYACGEIKIEEHFSRNCELCRPKGHLYPATRPVRRPDIFAYQRRPKIEGVCKDYGEHERQRKERQDAAEMARRTAKYEDSMRYERDREAAGNQQYDPVSQRNVEAYGFPAPTYSGQQYAPPRWPDPQAPGPSHPW</sequence>
<dbReference type="AlphaFoldDB" id="A0A8H6B5M9"/>
<dbReference type="OrthoDB" id="3553390at2759"/>
<proteinExistence type="predicted"/>
<evidence type="ECO:0000256" key="1">
    <source>
        <dbReference type="SAM" id="MobiDB-lite"/>
    </source>
</evidence>